<evidence type="ECO:0000313" key="3">
    <source>
        <dbReference type="Proteomes" id="UP000479000"/>
    </source>
</evidence>
<organism evidence="1 3">
    <name type="scientific">Nesidiocoris tenuis</name>
    <dbReference type="NCBI Taxonomy" id="355587"/>
    <lineage>
        <taxon>Eukaryota</taxon>
        <taxon>Metazoa</taxon>
        <taxon>Ecdysozoa</taxon>
        <taxon>Arthropoda</taxon>
        <taxon>Hexapoda</taxon>
        <taxon>Insecta</taxon>
        <taxon>Pterygota</taxon>
        <taxon>Neoptera</taxon>
        <taxon>Paraneoptera</taxon>
        <taxon>Hemiptera</taxon>
        <taxon>Heteroptera</taxon>
        <taxon>Panheteroptera</taxon>
        <taxon>Cimicomorpha</taxon>
        <taxon>Miridae</taxon>
        <taxon>Dicyphina</taxon>
        <taxon>Nesidiocoris</taxon>
    </lineage>
</organism>
<gene>
    <name evidence="2" type="ORF">NTEN_LOCUS21633</name>
    <name evidence="1" type="ORF">NTEN_LOCUS3438</name>
</gene>
<dbReference type="PANTHER" id="PTHR47331">
    <property type="entry name" value="PHD-TYPE DOMAIN-CONTAINING PROTEIN"/>
    <property type="match status" value="1"/>
</dbReference>
<dbReference type="AlphaFoldDB" id="A0A6H5G5C6"/>
<feature type="non-terminal residue" evidence="1">
    <location>
        <position position="177"/>
    </location>
</feature>
<evidence type="ECO:0008006" key="4">
    <source>
        <dbReference type="Google" id="ProtNLM"/>
    </source>
</evidence>
<reference evidence="1 3" key="1">
    <citation type="submission" date="2020-02" db="EMBL/GenBank/DDBJ databases">
        <authorList>
            <person name="Ferguson B K."/>
        </authorList>
    </citation>
    <scope>NUCLEOTIDE SEQUENCE [LARGE SCALE GENOMIC DNA]</scope>
</reference>
<dbReference type="SUPFAM" id="SSF56672">
    <property type="entry name" value="DNA/RNA polymerases"/>
    <property type="match status" value="1"/>
</dbReference>
<dbReference type="EMBL" id="CADCXU010005392">
    <property type="protein sequence ID" value="CAA9997093.1"/>
    <property type="molecule type" value="Genomic_DNA"/>
</dbReference>
<evidence type="ECO:0000313" key="2">
    <source>
        <dbReference type="EMBL" id="CAB0017663.1"/>
    </source>
</evidence>
<dbReference type="EMBL" id="CADCXU010031812">
    <property type="protein sequence ID" value="CAB0017663.1"/>
    <property type="molecule type" value="Genomic_DNA"/>
</dbReference>
<dbReference type="OrthoDB" id="6612914at2759"/>
<dbReference type="Proteomes" id="UP000479000">
    <property type="component" value="Unassembled WGS sequence"/>
</dbReference>
<proteinExistence type="predicted"/>
<accession>A0A6H5G5C6</accession>
<sequence length="177" mass="20047">MAPTTQESKYVIPHHAITKEDRNQIKLRVVFDGSARSSMGSLNQYLHSGPKLQNDIRDILLNWRIHPIAIVADIVKMYRGIFVAKTDRPYTQIFWRHDSSHALCKYELKTVTYGLTCSPWLALRVLKQLVLDHGGEYPEAAKAIANDIFVDDIVTGCNNLKSALELQSQLIGLMREG</sequence>
<dbReference type="InterPro" id="IPR043502">
    <property type="entry name" value="DNA/RNA_pol_sf"/>
</dbReference>
<dbReference type="GO" id="GO:0071897">
    <property type="term" value="P:DNA biosynthetic process"/>
    <property type="evidence" value="ECO:0007669"/>
    <property type="project" value="UniProtKB-ARBA"/>
</dbReference>
<protein>
    <recommendedName>
        <fullName evidence="4">Reverse transcriptase domain-containing protein</fullName>
    </recommendedName>
</protein>
<name>A0A6H5G5C6_9HEMI</name>
<evidence type="ECO:0000313" key="1">
    <source>
        <dbReference type="EMBL" id="CAA9997093.1"/>
    </source>
</evidence>
<keyword evidence="3" id="KW-1185">Reference proteome</keyword>